<reference evidence="3 4" key="1">
    <citation type="submission" date="2020-02" db="EMBL/GenBank/DDBJ databases">
        <title>Comparative genomics of the hypocrealean fungal genus Beauvera.</title>
        <authorList>
            <person name="Showalter D.N."/>
            <person name="Bushley K.E."/>
            <person name="Rehner S.A."/>
        </authorList>
    </citation>
    <scope>NUCLEOTIDE SEQUENCE [LARGE SCALE GENOMIC DNA]</scope>
    <source>
        <strain evidence="3 4">ARSEF4384</strain>
    </source>
</reference>
<dbReference type="InterPro" id="IPR000719">
    <property type="entry name" value="Prot_kinase_dom"/>
</dbReference>
<dbReference type="Proteomes" id="UP001397290">
    <property type="component" value="Unassembled WGS sequence"/>
</dbReference>
<dbReference type="PANTHER" id="PTHR37542:SF1">
    <property type="entry name" value="PRION-INHIBITION AND PROPAGATION HELO DOMAIN-CONTAINING PROTEIN"/>
    <property type="match status" value="1"/>
</dbReference>
<dbReference type="SUPFAM" id="SSF56112">
    <property type="entry name" value="Protein kinase-like (PK-like)"/>
    <property type="match status" value="1"/>
</dbReference>
<accession>A0AAW0RKA6</accession>
<dbReference type="AlphaFoldDB" id="A0AAW0RKA6"/>
<dbReference type="Gene3D" id="1.10.510.10">
    <property type="entry name" value="Transferase(Phosphotransferase) domain 1"/>
    <property type="match status" value="1"/>
</dbReference>
<sequence length="558" mass="61272">MADLALGVVGAAAVVLQAGIVTIKLCKDIKNAPEGFYERVVRVENNWLRIKHRLDEDRTDAMTEEQRQSHGETTTITLYKLETVHNELLDISKSFRSGEARDSALHRRMRVRFACRKQALDDAIDVLEQWHGLLDASSVLINSSRGSMACSPEPGKTPSSTGSESATVVCGQTKPPELGKFLPAETLGNVKRTPIAMSSFSVITMNQNRYLIDAFSYDPAPPRSACPISRDVRALARKMEGNRDHLAGLLSCKGVVASNTTSPSSLALLFRLPAGYTEPRSLRDTLASTPAPALSDIVQIGQKIAEAISLVHAFGFVHKNIRPETVVIRRDEASGRPCAFLLGFEKLRLDLGMTHKLGDEIWGQNLYRHPSRHGQSPVDFFVMQHDIYSLGVCLLEIGLWKSFVHTESSSAAAAAAVRTRPSDWFQQHAKRSEGCSPVLLKEDLVAVANDLLPSRMGYLYTNLVKTCLTCLDTNNEDFGDESEFLDDDGILVGVRYVEKRLHLEHRLAALAALADDRLRRLVFTQICLAGGPAASRIGNSTFRGEAANDCIISHAAAR</sequence>
<evidence type="ECO:0000256" key="1">
    <source>
        <dbReference type="SAM" id="MobiDB-lite"/>
    </source>
</evidence>
<feature type="compositionally biased region" description="Polar residues" evidence="1">
    <location>
        <begin position="157"/>
        <end position="166"/>
    </location>
</feature>
<protein>
    <recommendedName>
        <fullName evidence="2">Protein kinase domain-containing protein</fullName>
    </recommendedName>
</protein>
<organism evidence="3 4">
    <name type="scientific">Beauveria asiatica</name>
    <dbReference type="NCBI Taxonomy" id="1069075"/>
    <lineage>
        <taxon>Eukaryota</taxon>
        <taxon>Fungi</taxon>
        <taxon>Dikarya</taxon>
        <taxon>Ascomycota</taxon>
        <taxon>Pezizomycotina</taxon>
        <taxon>Sordariomycetes</taxon>
        <taxon>Hypocreomycetidae</taxon>
        <taxon>Hypocreales</taxon>
        <taxon>Cordycipitaceae</taxon>
        <taxon>Beauveria</taxon>
    </lineage>
</organism>
<evidence type="ECO:0000313" key="3">
    <source>
        <dbReference type="EMBL" id="KAK8142627.1"/>
    </source>
</evidence>
<dbReference type="InterPro" id="IPR011009">
    <property type="entry name" value="Kinase-like_dom_sf"/>
</dbReference>
<feature type="region of interest" description="Disordered" evidence="1">
    <location>
        <begin position="146"/>
        <end position="167"/>
    </location>
</feature>
<dbReference type="PROSITE" id="PS50011">
    <property type="entry name" value="PROTEIN_KINASE_DOM"/>
    <property type="match status" value="1"/>
</dbReference>
<comment type="caution">
    <text evidence="3">The sequence shown here is derived from an EMBL/GenBank/DDBJ whole genome shotgun (WGS) entry which is preliminary data.</text>
</comment>
<gene>
    <name evidence="3" type="ORF">G3M48_008504</name>
</gene>
<dbReference type="EMBL" id="JAAHCF010000640">
    <property type="protein sequence ID" value="KAK8142627.1"/>
    <property type="molecule type" value="Genomic_DNA"/>
</dbReference>
<evidence type="ECO:0000259" key="2">
    <source>
        <dbReference type="PROSITE" id="PS50011"/>
    </source>
</evidence>
<evidence type="ECO:0000313" key="4">
    <source>
        <dbReference type="Proteomes" id="UP001397290"/>
    </source>
</evidence>
<dbReference type="GO" id="GO:0005524">
    <property type="term" value="F:ATP binding"/>
    <property type="evidence" value="ECO:0007669"/>
    <property type="project" value="InterPro"/>
</dbReference>
<proteinExistence type="predicted"/>
<name>A0AAW0RKA6_9HYPO</name>
<keyword evidence="4" id="KW-1185">Reference proteome</keyword>
<feature type="domain" description="Protein kinase" evidence="2">
    <location>
        <begin position="176"/>
        <end position="491"/>
    </location>
</feature>
<dbReference type="PANTHER" id="PTHR37542">
    <property type="entry name" value="HELO DOMAIN-CONTAINING PROTEIN-RELATED"/>
    <property type="match status" value="1"/>
</dbReference>
<dbReference type="GO" id="GO:0004672">
    <property type="term" value="F:protein kinase activity"/>
    <property type="evidence" value="ECO:0007669"/>
    <property type="project" value="InterPro"/>
</dbReference>